<comment type="function">
    <text evidence="7">Phosphorylation of dTMP to form dTDP in both de novo and salvage pathways of dTTP synthesis.</text>
</comment>
<dbReference type="Gene3D" id="3.40.50.300">
    <property type="entry name" value="P-loop containing nucleotide triphosphate hydrolases"/>
    <property type="match status" value="1"/>
</dbReference>
<reference evidence="9" key="1">
    <citation type="submission" date="2021-02" db="EMBL/GenBank/DDBJ databases">
        <title>Natronoglycomyces albus gen. nov., sp. nov, a haloalkaliphilic actinobacterium from a soda solonchak soil.</title>
        <authorList>
            <person name="Sorokin D.Y."/>
            <person name="Khijniak T.V."/>
            <person name="Zakharycheva A.P."/>
            <person name="Boueva O.V."/>
            <person name="Ariskina E.V."/>
            <person name="Hahnke R.L."/>
            <person name="Bunk B."/>
            <person name="Sproer C."/>
            <person name="Schumann P."/>
            <person name="Evtushenko L.I."/>
            <person name="Kublanov I.V."/>
        </authorList>
    </citation>
    <scope>NUCLEOTIDE SEQUENCE</scope>
    <source>
        <strain evidence="9">DSM 106290</strain>
    </source>
</reference>
<dbReference type="GO" id="GO:0006227">
    <property type="term" value="P:dUDP biosynthetic process"/>
    <property type="evidence" value="ECO:0007669"/>
    <property type="project" value="TreeGrafter"/>
</dbReference>
<evidence type="ECO:0000256" key="2">
    <source>
        <dbReference type="ARBA" id="ARBA00022679"/>
    </source>
</evidence>
<dbReference type="Pfam" id="PF02223">
    <property type="entry name" value="Thymidylate_kin"/>
    <property type="match status" value="1"/>
</dbReference>
<evidence type="ECO:0000313" key="10">
    <source>
        <dbReference type="Proteomes" id="UP000662939"/>
    </source>
</evidence>
<dbReference type="GO" id="GO:0006233">
    <property type="term" value="P:dTDP biosynthetic process"/>
    <property type="evidence" value="ECO:0007669"/>
    <property type="project" value="InterPro"/>
</dbReference>
<proteinExistence type="inferred from homology"/>
<dbReference type="GO" id="GO:0005524">
    <property type="term" value="F:ATP binding"/>
    <property type="evidence" value="ECO:0007669"/>
    <property type="project" value="UniProtKB-UniRule"/>
</dbReference>
<dbReference type="EMBL" id="CP070496">
    <property type="protein sequence ID" value="QSB05195.1"/>
    <property type="molecule type" value="Genomic_DNA"/>
</dbReference>
<dbReference type="InterPro" id="IPR039430">
    <property type="entry name" value="Thymidylate_kin-like_dom"/>
</dbReference>
<gene>
    <name evidence="7 9" type="primary">tmk</name>
    <name evidence="9" type="ORF">JQS30_15785</name>
</gene>
<comment type="catalytic activity">
    <reaction evidence="7">
        <text>dTMP + ATP = dTDP + ADP</text>
        <dbReference type="Rhea" id="RHEA:13517"/>
        <dbReference type="ChEBI" id="CHEBI:30616"/>
        <dbReference type="ChEBI" id="CHEBI:58369"/>
        <dbReference type="ChEBI" id="CHEBI:63528"/>
        <dbReference type="ChEBI" id="CHEBI:456216"/>
        <dbReference type="EC" id="2.7.4.9"/>
    </reaction>
</comment>
<feature type="binding site" evidence="7">
    <location>
        <begin position="33"/>
        <end position="40"/>
    </location>
    <ligand>
        <name>ATP</name>
        <dbReference type="ChEBI" id="CHEBI:30616"/>
    </ligand>
</feature>
<protein>
    <recommendedName>
        <fullName evidence="7">Thymidylate kinase</fullName>
        <ecNumber evidence="7">2.7.4.9</ecNumber>
    </recommendedName>
    <alternativeName>
        <fullName evidence="7">dTMP kinase</fullName>
    </alternativeName>
</protein>
<keyword evidence="6 7" id="KW-0067">ATP-binding</keyword>
<dbReference type="AlphaFoldDB" id="A0A895XQ04"/>
<evidence type="ECO:0000256" key="3">
    <source>
        <dbReference type="ARBA" id="ARBA00022727"/>
    </source>
</evidence>
<evidence type="ECO:0000313" key="9">
    <source>
        <dbReference type="EMBL" id="QSB05195.1"/>
    </source>
</evidence>
<dbReference type="InterPro" id="IPR027417">
    <property type="entry name" value="P-loop_NTPase"/>
</dbReference>
<evidence type="ECO:0000256" key="1">
    <source>
        <dbReference type="ARBA" id="ARBA00009776"/>
    </source>
</evidence>
<evidence type="ECO:0000256" key="7">
    <source>
        <dbReference type="HAMAP-Rule" id="MF_00165"/>
    </source>
</evidence>
<evidence type="ECO:0000259" key="8">
    <source>
        <dbReference type="Pfam" id="PF02223"/>
    </source>
</evidence>
<keyword evidence="2 7" id="KW-0808">Transferase</keyword>
<dbReference type="NCBIfam" id="TIGR00041">
    <property type="entry name" value="DTMP_kinase"/>
    <property type="match status" value="1"/>
</dbReference>
<keyword evidence="5 7" id="KW-0418">Kinase</keyword>
<sequence>MDSSNETRVDIESFRKLFGEPRPTQGRLISIVGFDGSGKTTQIEQTASALRRQGHEVVETKQPTDWYRQLSKVQSFHAEGGSVETAHILALLAAADRRQHVREVIEPALERGAIVLCDRYVYATFGVFIHRGVDSEFLATINSGIPRPDYAFYLDMSSADLVRRLKERDGENLQHEEKSVDRIESITRTYKELASELISIDGSAPPTDVTAAILSHLQIGPPTTENSTDHGLSANA</sequence>
<dbReference type="CDD" id="cd01672">
    <property type="entry name" value="TMPK"/>
    <property type="match status" value="1"/>
</dbReference>
<name>A0A895XQ04_9ACTN</name>
<evidence type="ECO:0000256" key="4">
    <source>
        <dbReference type="ARBA" id="ARBA00022741"/>
    </source>
</evidence>
<evidence type="ECO:0000256" key="5">
    <source>
        <dbReference type="ARBA" id="ARBA00022777"/>
    </source>
</evidence>
<feature type="domain" description="Thymidylate kinase-like" evidence="8">
    <location>
        <begin position="33"/>
        <end position="213"/>
    </location>
</feature>
<dbReference type="HAMAP" id="MF_00165">
    <property type="entry name" value="Thymidylate_kinase"/>
    <property type="match status" value="1"/>
</dbReference>
<keyword evidence="10" id="KW-1185">Reference proteome</keyword>
<dbReference type="GO" id="GO:0004798">
    <property type="term" value="F:dTMP kinase activity"/>
    <property type="evidence" value="ECO:0007669"/>
    <property type="project" value="UniProtKB-UniRule"/>
</dbReference>
<comment type="similarity">
    <text evidence="1 7">Belongs to the thymidylate kinase family.</text>
</comment>
<dbReference type="GO" id="GO:0005737">
    <property type="term" value="C:cytoplasm"/>
    <property type="evidence" value="ECO:0007669"/>
    <property type="project" value="TreeGrafter"/>
</dbReference>
<dbReference type="PANTHER" id="PTHR10344">
    <property type="entry name" value="THYMIDYLATE KINASE"/>
    <property type="match status" value="1"/>
</dbReference>
<dbReference type="Proteomes" id="UP000662939">
    <property type="component" value="Chromosome"/>
</dbReference>
<dbReference type="EC" id="2.7.4.9" evidence="7"/>
<dbReference type="RefSeq" id="WP_213171197.1">
    <property type="nucleotide sequence ID" value="NZ_CP070496.1"/>
</dbReference>
<dbReference type="GO" id="GO:0006235">
    <property type="term" value="P:dTTP biosynthetic process"/>
    <property type="evidence" value="ECO:0007669"/>
    <property type="project" value="UniProtKB-UniRule"/>
</dbReference>
<organism evidence="9 10">
    <name type="scientific">Natronoglycomyces albus</name>
    <dbReference type="NCBI Taxonomy" id="2811108"/>
    <lineage>
        <taxon>Bacteria</taxon>
        <taxon>Bacillati</taxon>
        <taxon>Actinomycetota</taxon>
        <taxon>Actinomycetes</taxon>
        <taxon>Glycomycetales</taxon>
        <taxon>Glycomycetaceae</taxon>
        <taxon>Natronoglycomyces</taxon>
    </lineage>
</organism>
<dbReference type="KEGG" id="nav:JQS30_15785"/>
<keyword evidence="4 7" id="KW-0547">Nucleotide-binding</keyword>
<dbReference type="PANTHER" id="PTHR10344:SF1">
    <property type="entry name" value="THYMIDYLATE KINASE"/>
    <property type="match status" value="1"/>
</dbReference>
<dbReference type="InterPro" id="IPR018094">
    <property type="entry name" value="Thymidylate_kinase"/>
</dbReference>
<accession>A0A895XQ04</accession>
<dbReference type="SUPFAM" id="SSF52540">
    <property type="entry name" value="P-loop containing nucleoside triphosphate hydrolases"/>
    <property type="match status" value="1"/>
</dbReference>
<evidence type="ECO:0000256" key="6">
    <source>
        <dbReference type="ARBA" id="ARBA00022840"/>
    </source>
</evidence>
<keyword evidence="3 7" id="KW-0545">Nucleotide biosynthesis</keyword>